<feature type="domain" description="Spermatogenesis-associated protein 20-like TRX" evidence="1">
    <location>
        <begin position="6"/>
        <end position="167"/>
    </location>
</feature>
<dbReference type="EMBL" id="FNCP01000013">
    <property type="protein sequence ID" value="SDH42209.1"/>
    <property type="molecule type" value="Genomic_DNA"/>
</dbReference>
<dbReference type="Gene3D" id="1.50.10.10">
    <property type="match status" value="1"/>
</dbReference>
<keyword evidence="3" id="KW-1185">Reference proteome</keyword>
<organism evidence="2 3">
    <name type="scientific">Desulfosporosinus hippei DSM 8344</name>
    <dbReference type="NCBI Taxonomy" id="1121419"/>
    <lineage>
        <taxon>Bacteria</taxon>
        <taxon>Bacillati</taxon>
        <taxon>Bacillota</taxon>
        <taxon>Clostridia</taxon>
        <taxon>Eubacteriales</taxon>
        <taxon>Desulfitobacteriaceae</taxon>
        <taxon>Desulfosporosinus</taxon>
    </lineage>
</organism>
<dbReference type="PANTHER" id="PTHR42899">
    <property type="entry name" value="SPERMATOGENESIS-ASSOCIATED PROTEIN 20"/>
    <property type="match status" value="1"/>
</dbReference>
<dbReference type="InterPro" id="IPR008928">
    <property type="entry name" value="6-hairpin_glycosidase_sf"/>
</dbReference>
<dbReference type="PIRSF" id="PIRSF006402">
    <property type="entry name" value="UCP006402_thioredoxin"/>
    <property type="match status" value="1"/>
</dbReference>
<proteinExistence type="predicted"/>
<evidence type="ECO:0000313" key="2">
    <source>
        <dbReference type="EMBL" id="SDH42209.1"/>
    </source>
</evidence>
<dbReference type="CDD" id="cd02955">
    <property type="entry name" value="SSP411"/>
    <property type="match status" value="1"/>
</dbReference>
<dbReference type="SUPFAM" id="SSF52833">
    <property type="entry name" value="Thioredoxin-like"/>
    <property type="match status" value="1"/>
</dbReference>
<dbReference type="PANTHER" id="PTHR42899:SF1">
    <property type="entry name" value="SPERMATOGENESIS-ASSOCIATED PROTEIN 20"/>
    <property type="match status" value="1"/>
</dbReference>
<dbReference type="GO" id="GO:0005975">
    <property type="term" value="P:carbohydrate metabolic process"/>
    <property type="evidence" value="ECO:0007669"/>
    <property type="project" value="InterPro"/>
</dbReference>
<protein>
    <recommendedName>
        <fullName evidence="1">Spermatogenesis-associated protein 20-like TRX domain-containing protein</fullName>
    </recommendedName>
</protein>
<dbReference type="InterPro" id="IPR012341">
    <property type="entry name" value="6hp_glycosidase-like_sf"/>
</dbReference>
<dbReference type="Gene3D" id="3.40.30.10">
    <property type="entry name" value="Glutaredoxin"/>
    <property type="match status" value="1"/>
</dbReference>
<dbReference type="InterPro" id="IPR004879">
    <property type="entry name" value="Ssp411-like_TRX"/>
</dbReference>
<accession>A0A1G8CA64</accession>
<dbReference type="InterPro" id="IPR024705">
    <property type="entry name" value="Ssp411"/>
</dbReference>
<evidence type="ECO:0000259" key="1">
    <source>
        <dbReference type="Pfam" id="PF03190"/>
    </source>
</evidence>
<dbReference type="InterPro" id="IPR036249">
    <property type="entry name" value="Thioredoxin-like_sf"/>
</dbReference>
<dbReference type="Pfam" id="PF03190">
    <property type="entry name" value="Thioredox_DsbH"/>
    <property type="match status" value="1"/>
</dbReference>
<dbReference type="Proteomes" id="UP000198656">
    <property type="component" value="Unassembled WGS sequence"/>
</dbReference>
<gene>
    <name evidence="2" type="ORF">SAMN05443529_11340</name>
</gene>
<dbReference type="AlphaFoldDB" id="A0A1G8CA64"/>
<dbReference type="STRING" id="1121419.SAMN05443529_11340"/>
<sequence>MNDKMPNRLINEKSPYLLQHAYNPVNWYPWGQEAFDEASRMNKPIFLSLGYSTCHWCHVMERESFEDDEVAALLNRYFISIKVDREERPDVDHLYMAFCQALTESGGWPLTIMMTPEKKPFFAGTYFPKTERYGYKGMLELLEQVGTLWATNELKLRESADQIVAAVHTGRSVPNKTSPVSSNLKETSESIRSWGNEVISQAYSVLDQSFDSRYGGFGSAPKFPTPHTLTFLLRYGKDHPQDRAREIVRKTLDGMALGGIYDHVGFGFARYSTDDKWLVPHFEKMLYDNALLALAYLESYQATNFSKDAQIAQEIFTYVLRDMTSPEGGFYSAEDADAEGEEGKFHVWTPQEVEAVLDKELAAKYCAVYDITPKGNFEGKNIPNLLLGKIKQIAQENSLSEEEILQSLESARQALFNTREKRVHPHKDDKILTAWNGLMIAALAKGAQVLGDTSYLKAAERATDFVLTQLRRSDGRLMARYREGDTAYLGYLDDYAFLIWGLLELYSANGKPEVLQTILELQKQQDSLFFDEQVGGYYLTGSDAEELLFRPKESYDGALPSGNSITALNLLRLARLTGDEHWEQKAQQQLLDFRTVLEEHPSGYTAFIQAIQYALHPSQELILAGSLNSTELPEMRKLFFSEFRPYSSVLYQEGSISDIVPWLHDYPVEPDQTTAYLCENFTCQRPVHQLDDFQALLNNS</sequence>
<name>A0A1G8CA64_9FIRM</name>
<dbReference type="SUPFAM" id="SSF48208">
    <property type="entry name" value="Six-hairpin glycosidases"/>
    <property type="match status" value="1"/>
</dbReference>
<evidence type="ECO:0000313" key="3">
    <source>
        <dbReference type="Proteomes" id="UP000198656"/>
    </source>
</evidence>
<reference evidence="3" key="1">
    <citation type="submission" date="2016-10" db="EMBL/GenBank/DDBJ databases">
        <authorList>
            <person name="Varghese N."/>
            <person name="Submissions S."/>
        </authorList>
    </citation>
    <scope>NUCLEOTIDE SEQUENCE [LARGE SCALE GENOMIC DNA]</scope>
    <source>
        <strain evidence="3">DSM 8344</strain>
    </source>
</reference>